<dbReference type="AlphaFoldDB" id="A0A4C1W5F3"/>
<dbReference type="EMBL" id="BGZK01000467">
    <property type="protein sequence ID" value="GBP45307.1"/>
    <property type="molecule type" value="Genomic_DNA"/>
</dbReference>
<comment type="caution">
    <text evidence="1">The sequence shown here is derived from an EMBL/GenBank/DDBJ whole genome shotgun (WGS) entry which is preliminary data.</text>
</comment>
<gene>
    <name evidence="1" type="ORF">EVAR_29055_1</name>
</gene>
<reference evidence="1 2" key="1">
    <citation type="journal article" date="2019" name="Commun. Biol.">
        <title>The bagworm genome reveals a unique fibroin gene that provides high tensile strength.</title>
        <authorList>
            <person name="Kono N."/>
            <person name="Nakamura H."/>
            <person name="Ohtoshi R."/>
            <person name="Tomita M."/>
            <person name="Numata K."/>
            <person name="Arakawa K."/>
        </authorList>
    </citation>
    <scope>NUCLEOTIDE SEQUENCE [LARGE SCALE GENOMIC DNA]</scope>
</reference>
<dbReference type="Proteomes" id="UP000299102">
    <property type="component" value="Unassembled WGS sequence"/>
</dbReference>
<evidence type="ECO:0000313" key="2">
    <source>
        <dbReference type="Proteomes" id="UP000299102"/>
    </source>
</evidence>
<accession>A0A4C1W5F3</accession>
<sequence>MYPIVVLLEDTNTELTLWLTEEQREKANKVSNPGKDKTEVYHVLSEHSIHYLILPDYIERSQLEDSFINFIIQHVAVQWNSQSVKRDKSDLIFVLRKYSPTIAAVSETLLRPGSHFIECLVSSILEMTDLLDTAEPLCSSEIILPFLRLISLAMASRQLP</sequence>
<evidence type="ECO:0000313" key="1">
    <source>
        <dbReference type="EMBL" id="GBP45307.1"/>
    </source>
</evidence>
<keyword evidence="2" id="KW-1185">Reference proteome</keyword>
<name>A0A4C1W5F3_EUMVA</name>
<protein>
    <submittedName>
        <fullName evidence="1">Uncharacterized protein</fullName>
    </submittedName>
</protein>
<organism evidence="1 2">
    <name type="scientific">Eumeta variegata</name>
    <name type="common">Bagworm moth</name>
    <name type="synonym">Eumeta japonica</name>
    <dbReference type="NCBI Taxonomy" id="151549"/>
    <lineage>
        <taxon>Eukaryota</taxon>
        <taxon>Metazoa</taxon>
        <taxon>Ecdysozoa</taxon>
        <taxon>Arthropoda</taxon>
        <taxon>Hexapoda</taxon>
        <taxon>Insecta</taxon>
        <taxon>Pterygota</taxon>
        <taxon>Neoptera</taxon>
        <taxon>Endopterygota</taxon>
        <taxon>Lepidoptera</taxon>
        <taxon>Glossata</taxon>
        <taxon>Ditrysia</taxon>
        <taxon>Tineoidea</taxon>
        <taxon>Psychidae</taxon>
        <taxon>Oiketicinae</taxon>
        <taxon>Eumeta</taxon>
    </lineage>
</organism>
<dbReference type="OrthoDB" id="421040at2759"/>
<proteinExistence type="predicted"/>